<name>A0A9E8Z9Z8_9CYAN</name>
<dbReference type="KEGG" id="tsin:OXH18_19245"/>
<dbReference type="PANTHER" id="PTHR43446:SF1">
    <property type="entry name" value="BAND 7 DOMAIN-CONTAINING PROTEIN"/>
    <property type="match status" value="1"/>
</dbReference>
<keyword evidence="4" id="KW-1185">Reference proteome</keyword>
<proteinExistence type="predicted"/>
<dbReference type="Gene3D" id="3.30.479.30">
    <property type="entry name" value="Band 7 domain"/>
    <property type="match status" value="1"/>
</dbReference>
<gene>
    <name evidence="3" type="ORF">OXH18_19245</name>
</gene>
<feature type="transmembrane region" description="Helical" evidence="1">
    <location>
        <begin position="45"/>
        <end position="67"/>
    </location>
</feature>
<dbReference type="PANTHER" id="PTHR43446">
    <property type="entry name" value="MEMBRANE PROTEIN-RELATED"/>
    <property type="match status" value="1"/>
</dbReference>
<dbReference type="SMART" id="SM00244">
    <property type="entry name" value="PHB"/>
    <property type="match status" value="1"/>
</dbReference>
<evidence type="ECO:0000259" key="2">
    <source>
        <dbReference type="SMART" id="SM00244"/>
    </source>
</evidence>
<dbReference type="SUPFAM" id="SSF117892">
    <property type="entry name" value="Band 7/SPFH domain"/>
    <property type="match status" value="1"/>
</dbReference>
<dbReference type="EMBL" id="CP113797">
    <property type="protein sequence ID" value="WAL59290.1"/>
    <property type="molecule type" value="Genomic_DNA"/>
</dbReference>
<dbReference type="InterPro" id="IPR001107">
    <property type="entry name" value="Band_7"/>
</dbReference>
<dbReference type="CDD" id="cd03402">
    <property type="entry name" value="SPFH_like_u2"/>
    <property type="match status" value="1"/>
</dbReference>
<keyword evidence="1" id="KW-1133">Transmembrane helix</keyword>
<reference evidence="3" key="1">
    <citation type="submission" date="2022-12" db="EMBL/GenBank/DDBJ databases">
        <title>Polyphasic identification of a Novel Hot-Spring Cyanobacterium Ocullathermofonsia sinensis gen nov. sp. nov. and Genomic Insights on its Adaptations to the Thermal Habitat.</title>
        <authorList>
            <person name="Daroch M."/>
            <person name="Tang J."/>
            <person name="Jiang Y."/>
        </authorList>
    </citation>
    <scope>NUCLEOTIDE SEQUENCE</scope>
    <source>
        <strain evidence="3">PKUAC-SCTA174</strain>
    </source>
</reference>
<dbReference type="InterPro" id="IPR036013">
    <property type="entry name" value="Band_7/SPFH_dom_sf"/>
</dbReference>
<feature type="domain" description="Band 7" evidence="2">
    <location>
        <begin position="62"/>
        <end position="227"/>
    </location>
</feature>
<evidence type="ECO:0000313" key="4">
    <source>
        <dbReference type="Proteomes" id="UP001163152"/>
    </source>
</evidence>
<dbReference type="RefSeq" id="WP_268609048.1">
    <property type="nucleotide sequence ID" value="NZ_CP113797.1"/>
</dbReference>
<organism evidence="3 4">
    <name type="scientific">Thermocoleostomius sinensis A174</name>
    <dbReference type="NCBI Taxonomy" id="2016057"/>
    <lineage>
        <taxon>Bacteria</taxon>
        <taxon>Bacillati</taxon>
        <taxon>Cyanobacteriota</taxon>
        <taxon>Cyanophyceae</taxon>
        <taxon>Oculatellales</taxon>
        <taxon>Oculatellaceae</taxon>
        <taxon>Thermocoleostomius</taxon>
    </lineage>
</organism>
<evidence type="ECO:0000313" key="3">
    <source>
        <dbReference type="EMBL" id="WAL59290.1"/>
    </source>
</evidence>
<accession>A0A9E8Z9Z8</accession>
<sequence length="295" mass="32375">MNSIREKAAWSVGGFRIVPLVVLLLTTGGSLIISSVTLDRIVAPATLGIGVAIVLGAVLLFQGFFLVQPNQAQVLVFLGRYVGSVREPGFYWTLPLLIQQRLISLRVRNFNSEKLKVNDAQGSPIEIAAVVVWRVVDSAKAIFDVESYSEFVAIQSETAIRSLASRYSYDIYDLETQSLRGNPDEVADVLKHEVQTRLEVAGVEVVDARITHLAYAPEIAQAMLRRQQAVAVIAAKERIVEGAMGMVEMALHRLSEQRVVDLDEERKAAMVNNLLVALVSESATQPIINTGTLYT</sequence>
<dbReference type="AlphaFoldDB" id="A0A9E8Z9Z8"/>
<feature type="transmembrane region" description="Helical" evidence="1">
    <location>
        <begin position="12"/>
        <end position="33"/>
    </location>
</feature>
<dbReference type="Proteomes" id="UP001163152">
    <property type="component" value="Chromosome"/>
</dbReference>
<keyword evidence="1" id="KW-0812">Transmembrane</keyword>
<evidence type="ECO:0000256" key="1">
    <source>
        <dbReference type="SAM" id="Phobius"/>
    </source>
</evidence>
<dbReference type="Pfam" id="PF01145">
    <property type="entry name" value="Band_7"/>
    <property type="match status" value="1"/>
</dbReference>
<protein>
    <submittedName>
        <fullName evidence="3">SPFH domain-containing protein</fullName>
    </submittedName>
</protein>
<keyword evidence="1" id="KW-0472">Membrane</keyword>